<organism evidence="1 2">
    <name type="scientific">Haloechinothrix alba</name>
    <dbReference type="NCBI Taxonomy" id="664784"/>
    <lineage>
        <taxon>Bacteria</taxon>
        <taxon>Bacillati</taxon>
        <taxon>Actinomycetota</taxon>
        <taxon>Actinomycetes</taxon>
        <taxon>Pseudonocardiales</taxon>
        <taxon>Pseudonocardiaceae</taxon>
        <taxon>Haloechinothrix</taxon>
    </lineage>
</organism>
<keyword evidence="2" id="KW-1185">Reference proteome</keyword>
<dbReference type="AlphaFoldDB" id="A0A239AUX8"/>
<evidence type="ECO:0000313" key="1">
    <source>
        <dbReference type="EMBL" id="SNR98773.1"/>
    </source>
</evidence>
<proteinExistence type="predicted"/>
<reference evidence="1 2" key="1">
    <citation type="submission" date="2017-06" db="EMBL/GenBank/DDBJ databases">
        <authorList>
            <person name="Kim H.J."/>
            <person name="Triplett B.A."/>
        </authorList>
    </citation>
    <scope>NUCLEOTIDE SEQUENCE [LARGE SCALE GENOMIC DNA]</scope>
    <source>
        <strain evidence="1 2">DSM 45207</strain>
    </source>
</reference>
<evidence type="ECO:0000313" key="2">
    <source>
        <dbReference type="Proteomes" id="UP000198348"/>
    </source>
</evidence>
<gene>
    <name evidence="1" type="ORF">SAMN06265360_1585</name>
</gene>
<name>A0A239AUX8_9PSEU</name>
<dbReference type="Proteomes" id="UP000198348">
    <property type="component" value="Unassembled WGS sequence"/>
</dbReference>
<protein>
    <submittedName>
        <fullName evidence="1">Uncharacterized protein</fullName>
    </submittedName>
</protein>
<dbReference type="EMBL" id="FZNW01000058">
    <property type="protein sequence ID" value="SNR98773.1"/>
    <property type="molecule type" value="Genomic_DNA"/>
</dbReference>
<sequence>MSRHPRLITCPDCRRHVPIHAQGRCAACYQRARRHYAVCDVCGEYRQTYGRTCLRCQHRRRATGGTCADCGRQVTRLWTRRCAFCAHRSWQVGSCVDCLAWVASIRGGRCRRCRQFTHRNTPGECRSCHRALAVNHHGRCRLCTTARRDAHLGGDPDGETEPGQRPGIQLFLGDAFSAPPRATRPRPASPDPETTAVPAAGQVELFSVRPAPERADTAARAWASSPAGAQLLAAVTTFARTRGWPVATTRRVQQGRGLSDKRWIWLGMG</sequence>
<accession>A0A239AUX8</accession>